<keyword evidence="5" id="KW-0560">Oxidoreductase</keyword>
<organism evidence="5 6">
    <name type="scientific">Evansella vedderi</name>
    <dbReference type="NCBI Taxonomy" id="38282"/>
    <lineage>
        <taxon>Bacteria</taxon>
        <taxon>Bacillati</taxon>
        <taxon>Bacillota</taxon>
        <taxon>Bacilli</taxon>
        <taxon>Bacillales</taxon>
        <taxon>Bacillaceae</taxon>
        <taxon>Evansella</taxon>
    </lineage>
</organism>
<keyword evidence="3" id="KW-0274">FAD</keyword>
<sequence>MERILIVGAGPVGLSAALSLAKKNISVTIVESESALTTVPKASTLHPPTLEIFEELGILEGVKNRSLIVDNFQYWDRRNYELVADLKLNVLKDETKFPYRFQCEQHHLTEIIQKELKESYNIDIIFDSTLIDIEQDPEKVKATFNREGKVVEEEFDFVIGADGASSIVRKSLGIPFVGLTYPQHHLLICVKGHDFTEEYPELAPVSYFSHPKEWIAIIQNLSMWKFLFPLDPAKREEDIDETYIQERIQNFSRRDKKFDIFHWVIYKAHQRVAKKFLVGRIAIIGDAAHVNNPLGGMGMNSGIHDAYVLANYLEKVWRGNEEIDFLQRFEVQRQHAAKEEVQKHTIKNEAAASSEEEFEKRKRMMEAMMDDREKMKDYLMETSMIKGFKNCERII</sequence>
<dbReference type="InterPro" id="IPR050641">
    <property type="entry name" value="RIFMO-like"/>
</dbReference>
<accession>A0ABT9ZYH2</accession>
<evidence type="ECO:0000256" key="1">
    <source>
        <dbReference type="ARBA" id="ARBA00001974"/>
    </source>
</evidence>
<dbReference type="Pfam" id="PF01494">
    <property type="entry name" value="FAD_binding_3"/>
    <property type="match status" value="1"/>
</dbReference>
<dbReference type="InterPro" id="IPR036188">
    <property type="entry name" value="FAD/NAD-bd_sf"/>
</dbReference>
<evidence type="ECO:0000313" key="6">
    <source>
        <dbReference type="Proteomes" id="UP001230005"/>
    </source>
</evidence>
<dbReference type="EMBL" id="JAUSUG010000016">
    <property type="protein sequence ID" value="MDQ0256296.1"/>
    <property type="molecule type" value="Genomic_DNA"/>
</dbReference>
<dbReference type="GO" id="GO:0008688">
    <property type="term" value="F:3-(3-hydroxyphenyl)propionate hydroxylase activity"/>
    <property type="evidence" value="ECO:0007669"/>
    <property type="project" value="UniProtKB-EC"/>
</dbReference>
<dbReference type="RefSeq" id="WP_307328220.1">
    <property type="nucleotide sequence ID" value="NZ_JAUSUG010000016.1"/>
</dbReference>
<comment type="caution">
    <text evidence="5">The sequence shown here is derived from an EMBL/GenBank/DDBJ whole genome shotgun (WGS) entry which is preliminary data.</text>
</comment>
<dbReference type="EC" id="1.14.13.127" evidence="5"/>
<dbReference type="Proteomes" id="UP001230005">
    <property type="component" value="Unassembled WGS sequence"/>
</dbReference>
<dbReference type="PANTHER" id="PTHR43004">
    <property type="entry name" value="TRK SYSTEM POTASSIUM UPTAKE PROTEIN"/>
    <property type="match status" value="1"/>
</dbReference>
<evidence type="ECO:0000259" key="4">
    <source>
        <dbReference type="Pfam" id="PF01494"/>
    </source>
</evidence>
<comment type="cofactor">
    <cofactor evidence="1">
        <name>FAD</name>
        <dbReference type="ChEBI" id="CHEBI:57692"/>
    </cofactor>
</comment>
<reference evidence="5 6" key="1">
    <citation type="submission" date="2023-07" db="EMBL/GenBank/DDBJ databases">
        <title>Genomic Encyclopedia of Type Strains, Phase IV (KMG-IV): sequencing the most valuable type-strain genomes for metagenomic binning, comparative biology and taxonomic classification.</title>
        <authorList>
            <person name="Goeker M."/>
        </authorList>
    </citation>
    <scope>NUCLEOTIDE SEQUENCE [LARGE SCALE GENOMIC DNA]</scope>
    <source>
        <strain evidence="5 6">DSM 9768</strain>
    </source>
</reference>
<dbReference type="Gene3D" id="3.50.50.60">
    <property type="entry name" value="FAD/NAD(P)-binding domain"/>
    <property type="match status" value="1"/>
</dbReference>
<evidence type="ECO:0000256" key="2">
    <source>
        <dbReference type="ARBA" id="ARBA00022630"/>
    </source>
</evidence>
<gene>
    <name evidence="5" type="ORF">J2S74_003716</name>
</gene>
<dbReference type="PRINTS" id="PR00420">
    <property type="entry name" value="RNGMNOXGNASE"/>
</dbReference>
<dbReference type="InterPro" id="IPR002938">
    <property type="entry name" value="FAD-bd"/>
</dbReference>
<protein>
    <submittedName>
        <fullName evidence="5">3-(3-hydroxy-phenyl)propionate hydroxylase</fullName>
        <ecNumber evidence="5">1.14.13.127</ecNumber>
    </submittedName>
</protein>
<keyword evidence="6" id="KW-1185">Reference proteome</keyword>
<dbReference type="Gene3D" id="3.30.70.2450">
    <property type="match status" value="1"/>
</dbReference>
<evidence type="ECO:0000313" key="5">
    <source>
        <dbReference type="EMBL" id="MDQ0256296.1"/>
    </source>
</evidence>
<name>A0ABT9ZYH2_9BACI</name>
<feature type="domain" description="FAD-binding" evidence="4">
    <location>
        <begin position="4"/>
        <end position="342"/>
    </location>
</feature>
<keyword evidence="2" id="KW-0285">Flavoprotein</keyword>
<dbReference type="PANTHER" id="PTHR43004:SF19">
    <property type="entry name" value="BINDING MONOOXYGENASE, PUTATIVE (JCVI)-RELATED"/>
    <property type="match status" value="1"/>
</dbReference>
<proteinExistence type="predicted"/>
<evidence type="ECO:0000256" key="3">
    <source>
        <dbReference type="ARBA" id="ARBA00022827"/>
    </source>
</evidence>
<dbReference type="SUPFAM" id="SSF51905">
    <property type="entry name" value="FAD/NAD(P)-binding domain"/>
    <property type="match status" value="1"/>
</dbReference>